<sequence length="75" mass="8561">MAYTVFVLEVESGREHALPADAVTVDEPVREGCGPLVPLGFRSRDDVFYVRHERWPELEGRALRVRELARTSPRP</sequence>
<name>A0ABM7WV79_9BACT</name>
<evidence type="ECO:0000313" key="1">
    <source>
        <dbReference type="EMBL" id="BDG03378.1"/>
    </source>
</evidence>
<proteinExistence type="predicted"/>
<protein>
    <submittedName>
        <fullName evidence="1">Uncharacterized protein</fullName>
    </submittedName>
</protein>
<dbReference type="Proteomes" id="UP001162891">
    <property type="component" value="Chromosome"/>
</dbReference>
<gene>
    <name evidence="1" type="ORF">AMOR_23740</name>
</gene>
<keyword evidence="2" id="KW-1185">Reference proteome</keyword>
<accession>A0ABM7WV79</accession>
<dbReference type="EMBL" id="AP025591">
    <property type="protein sequence ID" value="BDG03378.1"/>
    <property type="molecule type" value="Genomic_DNA"/>
</dbReference>
<organism evidence="1 2">
    <name type="scientific">Anaeromyxobacter oryzae</name>
    <dbReference type="NCBI Taxonomy" id="2918170"/>
    <lineage>
        <taxon>Bacteria</taxon>
        <taxon>Pseudomonadati</taxon>
        <taxon>Myxococcota</taxon>
        <taxon>Myxococcia</taxon>
        <taxon>Myxococcales</taxon>
        <taxon>Cystobacterineae</taxon>
        <taxon>Anaeromyxobacteraceae</taxon>
        <taxon>Anaeromyxobacter</taxon>
    </lineage>
</organism>
<reference evidence="2" key="1">
    <citation type="journal article" date="2022" name="Int. J. Syst. Evol. Microbiol.">
        <title>Anaeromyxobacter oryzae sp. nov., Anaeromyxobacter diazotrophicus sp. nov. and Anaeromyxobacter paludicola sp. nov., isolated from paddy soils.</title>
        <authorList>
            <person name="Itoh H."/>
            <person name="Xu Z."/>
            <person name="Mise K."/>
            <person name="Masuda Y."/>
            <person name="Ushijima N."/>
            <person name="Hayakawa C."/>
            <person name="Shiratori Y."/>
            <person name="Senoo K."/>
        </authorList>
    </citation>
    <scope>NUCLEOTIDE SEQUENCE [LARGE SCALE GENOMIC DNA]</scope>
    <source>
        <strain evidence="2">Red232</strain>
    </source>
</reference>
<evidence type="ECO:0000313" key="2">
    <source>
        <dbReference type="Proteomes" id="UP001162891"/>
    </source>
</evidence>
<dbReference type="RefSeq" id="WP_248361335.1">
    <property type="nucleotide sequence ID" value="NZ_AP025591.1"/>
</dbReference>